<gene>
    <name evidence="15" type="ORF">PUW23_02515</name>
    <name evidence="16" type="ORF">PUW25_02670</name>
</gene>
<dbReference type="Gene3D" id="3.40.50.880">
    <property type="match status" value="1"/>
</dbReference>
<proteinExistence type="inferred from homology"/>
<evidence type="ECO:0000313" key="18">
    <source>
        <dbReference type="Proteomes" id="UP001221519"/>
    </source>
</evidence>
<dbReference type="AlphaFoldDB" id="A0AAX3N1Y2"/>
<evidence type="ECO:0000256" key="10">
    <source>
        <dbReference type="PIRSR" id="PIRSR001084-2"/>
    </source>
</evidence>
<evidence type="ECO:0000256" key="11">
    <source>
        <dbReference type="PIRSR" id="PIRSR001084-3"/>
    </source>
</evidence>
<feature type="binding site" evidence="10">
    <location>
        <position position="317"/>
    </location>
    <ligand>
        <name>substrate</name>
    </ligand>
</feature>
<reference evidence="15 18" key="1">
    <citation type="submission" date="2023-02" db="EMBL/GenBank/DDBJ databases">
        <title>Pathogen: clinical or host-associated sample.</title>
        <authorList>
            <person name="Hergert J."/>
            <person name="Casey R."/>
            <person name="Wagner J."/>
            <person name="Young E.L."/>
            <person name="Oakeson K.F."/>
        </authorList>
    </citation>
    <scope>NUCLEOTIDE SEQUENCE</scope>
    <source>
        <strain evidence="16 18">2022CK-00829</strain>
        <strain evidence="15">2022CK-00830</strain>
    </source>
</reference>
<dbReference type="RefSeq" id="WP_047911539.1">
    <property type="nucleotide sequence ID" value="NZ_CP118101.1"/>
</dbReference>
<organism evidence="15 17">
    <name type="scientific">Paenibacillus urinalis</name>
    <dbReference type="NCBI Taxonomy" id="521520"/>
    <lineage>
        <taxon>Bacteria</taxon>
        <taxon>Bacillati</taxon>
        <taxon>Bacillota</taxon>
        <taxon>Bacilli</taxon>
        <taxon>Bacillales</taxon>
        <taxon>Paenibacillaceae</taxon>
        <taxon>Paenibacillus</taxon>
    </lineage>
</organism>
<comment type="similarity">
    <text evidence="2 8">Belongs to the glycosyl hydrolase 42 family.</text>
</comment>
<evidence type="ECO:0000259" key="14">
    <source>
        <dbReference type="Pfam" id="PF08533"/>
    </source>
</evidence>
<feature type="binding site" evidence="11">
    <location>
        <position position="117"/>
    </location>
    <ligand>
        <name>Zn(2+)</name>
        <dbReference type="ChEBI" id="CHEBI:29105"/>
    </ligand>
</feature>
<feature type="domain" description="Beta-galactosidase trimerisation" evidence="13">
    <location>
        <begin position="399"/>
        <end position="601"/>
    </location>
</feature>
<dbReference type="GO" id="GO:0006012">
    <property type="term" value="P:galactose metabolic process"/>
    <property type="evidence" value="ECO:0007669"/>
    <property type="project" value="InterPro"/>
</dbReference>
<keyword evidence="18" id="KW-1185">Reference proteome</keyword>
<dbReference type="InterPro" id="IPR013739">
    <property type="entry name" value="Beta_galactosidase_C"/>
</dbReference>
<dbReference type="Gene3D" id="3.20.20.80">
    <property type="entry name" value="Glycosidases"/>
    <property type="match status" value="1"/>
</dbReference>
<evidence type="ECO:0000256" key="9">
    <source>
        <dbReference type="PIRSR" id="PIRSR001084-1"/>
    </source>
</evidence>
<evidence type="ECO:0000313" key="17">
    <source>
        <dbReference type="Proteomes" id="UP001220962"/>
    </source>
</evidence>
<dbReference type="Gene3D" id="2.60.40.1180">
    <property type="entry name" value="Golgi alpha-mannosidase II"/>
    <property type="match status" value="1"/>
</dbReference>
<feature type="domain" description="Beta-galactosidase C-terminal" evidence="14">
    <location>
        <begin position="610"/>
        <end position="665"/>
    </location>
</feature>
<evidence type="ECO:0000259" key="13">
    <source>
        <dbReference type="Pfam" id="PF08532"/>
    </source>
</evidence>
<dbReference type="PIRSF" id="PIRSF001084">
    <property type="entry name" value="B-galactosidase"/>
    <property type="match status" value="1"/>
</dbReference>
<comment type="catalytic activity">
    <reaction evidence="1 8">
        <text>Hydrolysis of terminal non-reducing beta-D-galactose residues in beta-D-galactosides.</text>
        <dbReference type="EC" id="3.2.1.23"/>
    </reaction>
</comment>
<dbReference type="GO" id="GO:0046872">
    <property type="term" value="F:metal ion binding"/>
    <property type="evidence" value="ECO:0007669"/>
    <property type="project" value="UniProtKB-KW"/>
</dbReference>
<dbReference type="PANTHER" id="PTHR36447:SF2">
    <property type="entry name" value="BETA-GALACTOSIDASE YESZ"/>
    <property type="match status" value="1"/>
</dbReference>
<keyword evidence="6 11" id="KW-0862">Zinc</keyword>
<evidence type="ECO:0000313" key="15">
    <source>
        <dbReference type="EMBL" id="WDH83139.1"/>
    </source>
</evidence>
<dbReference type="SUPFAM" id="SSF51445">
    <property type="entry name" value="(Trans)glycosidases"/>
    <property type="match status" value="1"/>
</dbReference>
<accession>A0AAX3N1Y2</accession>
<keyword evidence="4 11" id="KW-0479">Metal-binding</keyword>
<evidence type="ECO:0000256" key="6">
    <source>
        <dbReference type="ARBA" id="ARBA00022833"/>
    </source>
</evidence>
<keyword evidence="7 8" id="KW-0326">Glycosidase</keyword>
<dbReference type="InterPro" id="IPR013738">
    <property type="entry name" value="Beta_galactosidase_Trimer"/>
</dbReference>
<keyword evidence="5 8" id="KW-0378">Hydrolase</keyword>
<feature type="binding site" evidence="11">
    <location>
        <position position="163"/>
    </location>
    <ligand>
        <name>Zn(2+)</name>
        <dbReference type="ChEBI" id="CHEBI:29105"/>
    </ligand>
</feature>
<dbReference type="Proteomes" id="UP001220962">
    <property type="component" value="Chromosome"/>
</dbReference>
<feature type="binding site" evidence="10">
    <location>
        <position position="113"/>
    </location>
    <ligand>
        <name>substrate</name>
    </ligand>
</feature>
<feature type="binding site" evidence="11">
    <location>
        <position position="160"/>
    </location>
    <ligand>
        <name>Zn(2+)</name>
        <dbReference type="ChEBI" id="CHEBI:29105"/>
    </ligand>
</feature>
<dbReference type="InterPro" id="IPR029062">
    <property type="entry name" value="Class_I_gatase-like"/>
</dbReference>
<dbReference type="EMBL" id="CP118101">
    <property type="protein sequence ID" value="WDH83139.1"/>
    <property type="molecule type" value="Genomic_DNA"/>
</dbReference>
<dbReference type="GO" id="GO:0009341">
    <property type="term" value="C:beta-galactosidase complex"/>
    <property type="evidence" value="ECO:0007669"/>
    <property type="project" value="InterPro"/>
</dbReference>
<evidence type="ECO:0000256" key="3">
    <source>
        <dbReference type="ARBA" id="ARBA00012756"/>
    </source>
</evidence>
<feature type="binding site" evidence="10">
    <location>
        <position position="151"/>
    </location>
    <ligand>
        <name>substrate</name>
    </ligand>
</feature>
<dbReference type="Pfam" id="PF02449">
    <property type="entry name" value="Glyco_hydro_42"/>
    <property type="match status" value="1"/>
</dbReference>
<sequence length="671" mass="76141">MTQSTTAFSNVQVGVDYYPEHWDETMWEQDAALMQTTGVKLIRVAEFAWSRLEPEDGRFDFAWLDRAVDTFHRYGIQVVIGTPTNTPPRWLTSKHPDILPIQHNGDIVQPGVRGHRCFNSPSLLQYSIRIVSELAKHYSNHPAVCGWQIDNEYWLLECHCPSCNTRFREWAEARYASLKELNDAWGTVVWSGEYSDWSEITTPLGGTANQNPSFLLEYHRFQSDSALRFQRKQMEVIRQYAPGHFITHNFHSYPQKMDIHLIGAELDFASFDYYPNTSPDKTATGPYSGALSLDLTRGIKRRNFWIMEQLSGPPGCWFPNWRTPYPGFIRAFSWQTIARGADTVVHFRWRSAIQGAEQFWHGLIDHSNVPGRRFKEFADLCREVNSVAAQLEGTTLRNDAAILYSSDQLVALGNQKPVDGFDYYENIKAWHRALTKLGIGVDVIHTKEALEGYKILLVPHLYLLDEHLAGRIEQFAASGGTVILTHRSGVKDHLSVCHMQPLPALLSNCAGVVVSEYDPIGNDVHHIRTSDQKQFTSTQWNDLLEPVTAEAIAWYADDFYEGVPAVTRNRYGNGTVYYVGTQPDDAYMERLIQEAAEGADLPYYENLPEGVQLSVRQNETKAYLFVLNLSRQEAVIDLGYSYVSLLTAGKQPSTLVLPPYGVEILNISTPS</sequence>
<dbReference type="PANTHER" id="PTHR36447">
    <property type="entry name" value="BETA-GALACTOSIDASE GANA"/>
    <property type="match status" value="1"/>
</dbReference>
<feature type="domain" description="Glycoside hydrolase family 42 N-terminal" evidence="12">
    <location>
        <begin position="16"/>
        <end position="386"/>
    </location>
</feature>
<name>A0AAX3N1Y2_9BACL</name>
<dbReference type="Pfam" id="PF08532">
    <property type="entry name" value="Glyco_hydro_42M"/>
    <property type="match status" value="1"/>
</dbReference>
<evidence type="ECO:0000256" key="1">
    <source>
        <dbReference type="ARBA" id="ARBA00001412"/>
    </source>
</evidence>
<evidence type="ECO:0000256" key="7">
    <source>
        <dbReference type="ARBA" id="ARBA00023295"/>
    </source>
</evidence>
<feature type="binding site" evidence="11">
    <location>
        <position position="158"/>
    </location>
    <ligand>
        <name>Zn(2+)</name>
        <dbReference type="ChEBI" id="CHEBI:29105"/>
    </ligand>
</feature>
<evidence type="ECO:0000259" key="12">
    <source>
        <dbReference type="Pfam" id="PF02449"/>
    </source>
</evidence>
<evidence type="ECO:0000313" key="16">
    <source>
        <dbReference type="EMBL" id="WDI02912.1"/>
    </source>
</evidence>
<dbReference type="Proteomes" id="UP001221519">
    <property type="component" value="Chromosome"/>
</dbReference>
<evidence type="ECO:0000256" key="2">
    <source>
        <dbReference type="ARBA" id="ARBA00005940"/>
    </source>
</evidence>
<dbReference type="Pfam" id="PF08533">
    <property type="entry name" value="Glyco_hydro_42C"/>
    <property type="match status" value="1"/>
</dbReference>
<evidence type="ECO:0000256" key="5">
    <source>
        <dbReference type="ARBA" id="ARBA00022801"/>
    </source>
</evidence>
<evidence type="ECO:0000256" key="4">
    <source>
        <dbReference type="ARBA" id="ARBA00022723"/>
    </source>
</evidence>
<dbReference type="GO" id="GO:0004565">
    <property type="term" value="F:beta-galactosidase activity"/>
    <property type="evidence" value="ECO:0007669"/>
    <property type="project" value="UniProtKB-EC"/>
</dbReference>
<dbReference type="EMBL" id="CP118108">
    <property type="protein sequence ID" value="WDI02912.1"/>
    <property type="molecule type" value="Genomic_DNA"/>
</dbReference>
<feature type="active site" description="Proton donor" evidence="9">
    <location>
        <position position="152"/>
    </location>
</feature>
<dbReference type="InterPro" id="IPR013529">
    <property type="entry name" value="Glyco_hydro_42_N"/>
</dbReference>
<evidence type="ECO:0000256" key="8">
    <source>
        <dbReference type="PIRNR" id="PIRNR001084"/>
    </source>
</evidence>
<dbReference type="CDD" id="cd03143">
    <property type="entry name" value="A4_beta-galactosidase_middle_domain"/>
    <property type="match status" value="1"/>
</dbReference>
<dbReference type="SUPFAM" id="SSF52317">
    <property type="entry name" value="Class I glutamine amidotransferase-like"/>
    <property type="match status" value="1"/>
</dbReference>
<protein>
    <recommendedName>
        <fullName evidence="3 8">Beta-galactosidase</fullName>
        <shortName evidence="8">Beta-gal</shortName>
        <ecNumber evidence="3 8">3.2.1.23</ecNumber>
    </recommendedName>
</protein>
<dbReference type="InterPro" id="IPR013780">
    <property type="entry name" value="Glyco_hydro_b"/>
</dbReference>
<dbReference type="EC" id="3.2.1.23" evidence="3 8"/>
<dbReference type="InterPro" id="IPR017853">
    <property type="entry name" value="GH"/>
</dbReference>
<feature type="active site" description="Nucleophile" evidence="9">
    <location>
        <position position="308"/>
    </location>
</feature>
<dbReference type="InterPro" id="IPR003476">
    <property type="entry name" value="Glyco_hydro_42"/>
</dbReference>